<evidence type="ECO:0000256" key="2">
    <source>
        <dbReference type="SAM" id="SignalP"/>
    </source>
</evidence>
<proteinExistence type="predicted"/>
<organism evidence="3 4">
    <name type="scientific">Lophiostoma macrostomum CBS 122681</name>
    <dbReference type="NCBI Taxonomy" id="1314788"/>
    <lineage>
        <taxon>Eukaryota</taxon>
        <taxon>Fungi</taxon>
        <taxon>Dikarya</taxon>
        <taxon>Ascomycota</taxon>
        <taxon>Pezizomycotina</taxon>
        <taxon>Dothideomycetes</taxon>
        <taxon>Pleosporomycetidae</taxon>
        <taxon>Pleosporales</taxon>
        <taxon>Lophiostomataceae</taxon>
        <taxon>Lophiostoma</taxon>
    </lineage>
</organism>
<sequence>MHFLPLNLLLLALSISLSSANPADSRIPQPKAYAAALPAAILNRRQDVPTSYTTSRSANTEFAPPGSTGTSYLETQTTTRTANTQIAPGTVTTPASPLVTTDSRTANTQAVGPSTGSTAGGMPAVHTGAVRMDRLMGVGILAVGVAGLV</sequence>
<feature type="compositionally biased region" description="Polar residues" evidence="1">
    <location>
        <begin position="51"/>
        <end position="60"/>
    </location>
</feature>
<feature type="region of interest" description="Disordered" evidence="1">
    <location>
        <begin position="51"/>
        <end position="73"/>
    </location>
</feature>
<dbReference type="OrthoDB" id="3797734at2759"/>
<evidence type="ECO:0000313" key="4">
    <source>
        <dbReference type="Proteomes" id="UP000799324"/>
    </source>
</evidence>
<dbReference type="AlphaFoldDB" id="A0A6A6TAX4"/>
<feature type="chain" id="PRO_5025431137" evidence="2">
    <location>
        <begin position="21"/>
        <end position="149"/>
    </location>
</feature>
<evidence type="ECO:0000256" key="1">
    <source>
        <dbReference type="SAM" id="MobiDB-lite"/>
    </source>
</evidence>
<protein>
    <submittedName>
        <fullName evidence="3">Uncharacterized protein</fullName>
    </submittedName>
</protein>
<evidence type="ECO:0000313" key="3">
    <source>
        <dbReference type="EMBL" id="KAF2656966.1"/>
    </source>
</evidence>
<keyword evidence="4" id="KW-1185">Reference proteome</keyword>
<name>A0A6A6TAX4_9PLEO</name>
<reference evidence="3" key="1">
    <citation type="journal article" date="2020" name="Stud. Mycol.">
        <title>101 Dothideomycetes genomes: a test case for predicting lifestyles and emergence of pathogens.</title>
        <authorList>
            <person name="Haridas S."/>
            <person name="Albert R."/>
            <person name="Binder M."/>
            <person name="Bloem J."/>
            <person name="Labutti K."/>
            <person name="Salamov A."/>
            <person name="Andreopoulos B."/>
            <person name="Baker S."/>
            <person name="Barry K."/>
            <person name="Bills G."/>
            <person name="Bluhm B."/>
            <person name="Cannon C."/>
            <person name="Castanera R."/>
            <person name="Culley D."/>
            <person name="Daum C."/>
            <person name="Ezra D."/>
            <person name="Gonzalez J."/>
            <person name="Henrissat B."/>
            <person name="Kuo A."/>
            <person name="Liang C."/>
            <person name="Lipzen A."/>
            <person name="Lutzoni F."/>
            <person name="Magnuson J."/>
            <person name="Mondo S."/>
            <person name="Nolan M."/>
            <person name="Ohm R."/>
            <person name="Pangilinan J."/>
            <person name="Park H.-J."/>
            <person name="Ramirez L."/>
            <person name="Alfaro M."/>
            <person name="Sun H."/>
            <person name="Tritt A."/>
            <person name="Yoshinaga Y."/>
            <person name="Zwiers L.-H."/>
            <person name="Turgeon B."/>
            <person name="Goodwin S."/>
            <person name="Spatafora J."/>
            <person name="Crous P."/>
            <person name="Grigoriev I."/>
        </authorList>
    </citation>
    <scope>NUCLEOTIDE SEQUENCE</scope>
    <source>
        <strain evidence="3">CBS 122681</strain>
    </source>
</reference>
<accession>A0A6A6TAX4</accession>
<feature type="signal peptide" evidence="2">
    <location>
        <begin position="1"/>
        <end position="20"/>
    </location>
</feature>
<gene>
    <name evidence="3" type="ORF">K491DRAFT_677604</name>
</gene>
<dbReference type="Proteomes" id="UP000799324">
    <property type="component" value="Unassembled WGS sequence"/>
</dbReference>
<dbReference type="EMBL" id="MU004330">
    <property type="protein sequence ID" value="KAF2656966.1"/>
    <property type="molecule type" value="Genomic_DNA"/>
</dbReference>
<keyword evidence="2" id="KW-0732">Signal</keyword>